<keyword evidence="3" id="KW-1185">Reference proteome</keyword>
<dbReference type="EMBL" id="FUXC01000002">
    <property type="protein sequence ID" value="SJZ57290.1"/>
    <property type="molecule type" value="Genomic_DNA"/>
</dbReference>
<accession>A0A1T4LRC7</accession>
<gene>
    <name evidence="2" type="ORF">SAMN02745152_00654</name>
</gene>
<dbReference type="OrthoDB" id="362779at2"/>
<proteinExistence type="predicted"/>
<dbReference type="RefSeq" id="WP_078930391.1">
    <property type="nucleotide sequence ID" value="NZ_CAMEQG010000028.1"/>
</dbReference>
<keyword evidence="1" id="KW-0472">Membrane</keyword>
<evidence type="ECO:0000256" key="1">
    <source>
        <dbReference type="SAM" id="Phobius"/>
    </source>
</evidence>
<reference evidence="2 3" key="1">
    <citation type="submission" date="2017-02" db="EMBL/GenBank/DDBJ databases">
        <authorList>
            <person name="Peterson S.W."/>
        </authorList>
    </citation>
    <scope>NUCLEOTIDE SEQUENCE [LARGE SCALE GENOMIC DNA]</scope>
    <source>
        <strain evidence="2 3">ATCC BAA-909</strain>
    </source>
</reference>
<dbReference type="GeneID" id="303366921"/>
<protein>
    <submittedName>
        <fullName evidence="2">Uncharacterized protein</fullName>
    </submittedName>
</protein>
<feature type="transmembrane region" description="Helical" evidence="1">
    <location>
        <begin position="62"/>
        <end position="80"/>
    </location>
</feature>
<organism evidence="2 3">
    <name type="scientific">Treponema berlinense</name>
    <dbReference type="NCBI Taxonomy" id="225004"/>
    <lineage>
        <taxon>Bacteria</taxon>
        <taxon>Pseudomonadati</taxon>
        <taxon>Spirochaetota</taxon>
        <taxon>Spirochaetia</taxon>
        <taxon>Spirochaetales</taxon>
        <taxon>Treponemataceae</taxon>
        <taxon>Treponema</taxon>
    </lineage>
</organism>
<name>A0A1T4LRC7_9SPIR</name>
<dbReference type="AlphaFoldDB" id="A0A1T4LRC7"/>
<dbReference type="STRING" id="225004.SAMN02745152_00654"/>
<keyword evidence="1" id="KW-1133">Transmembrane helix</keyword>
<sequence length="187" mass="21959">MDFSKKKEVRGESEEDKMVFYYNREERLKNAPQEVQNLYDGTFKVFKPGLFKALVSTKTNRLVFMALIICFLLVVFLGFFNRQNENILGGVPLELTAFSFEETVYVSVKFEEPPKKYKIENPLNFDVNIEFLDAQKNVVEKRAELNIYNGNENFLRTTFHDYDIFYINAEVFLDGKSVNLKCPVEKR</sequence>
<dbReference type="Proteomes" id="UP000190395">
    <property type="component" value="Unassembled WGS sequence"/>
</dbReference>
<keyword evidence="1" id="KW-0812">Transmembrane</keyword>
<evidence type="ECO:0000313" key="3">
    <source>
        <dbReference type="Proteomes" id="UP000190395"/>
    </source>
</evidence>
<evidence type="ECO:0000313" key="2">
    <source>
        <dbReference type="EMBL" id="SJZ57290.1"/>
    </source>
</evidence>